<dbReference type="Gene3D" id="3.80.10.10">
    <property type="entry name" value="Ribonuclease Inhibitor"/>
    <property type="match status" value="1"/>
</dbReference>
<organism evidence="2 3">
    <name type="scientific">Hevea brasiliensis</name>
    <name type="common">Para rubber tree</name>
    <name type="synonym">Siphonia brasiliensis</name>
    <dbReference type="NCBI Taxonomy" id="3981"/>
    <lineage>
        <taxon>Eukaryota</taxon>
        <taxon>Viridiplantae</taxon>
        <taxon>Streptophyta</taxon>
        <taxon>Embryophyta</taxon>
        <taxon>Tracheophyta</taxon>
        <taxon>Spermatophyta</taxon>
        <taxon>Magnoliopsida</taxon>
        <taxon>eudicotyledons</taxon>
        <taxon>Gunneridae</taxon>
        <taxon>Pentapetalae</taxon>
        <taxon>rosids</taxon>
        <taxon>fabids</taxon>
        <taxon>Malpighiales</taxon>
        <taxon>Euphorbiaceae</taxon>
        <taxon>Crotonoideae</taxon>
        <taxon>Micrandreae</taxon>
        <taxon>Hevea</taxon>
    </lineage>
</organism>
<dbReference type="SUPFAM" id="SSF81383">
    <property type="entry name" value="F-box domain"/>
    <property type="match status" value="1"/>
</dbReference>
<dbReference type="AlphaFoldDB" id="A0A6A6NH93"/>
<dbReference type="Pfam" id="PF24758">
    <property type="entry name" value="LRR_At5g56370"/>
    <property type="match status" value="1"/>
</dbReference>
<dbReference type="InterPro" id="IPR032675">
    <property type="entry name" value="LRR_dom_sf"/>
</dbReference>
<dbReference type="InterPro" id="IPR001810">
    <property type="entry name" value="F-box_dom"/>
</dbReference>
<dbReference type="Pfam" id="PF00646">
    <property type="entry name" value="F-box"/>
    <property type="match status" value="1"/>
</dbReference>
<accession>A0A6A6NH93</accession>
<evidence type="ECO:0000313" key="2">
    <source>
        <dbReference type="EMBL" id="KAF2324495.1"/>
    </source>
</evidence>
<evidence type="ECO:0000259" key="1">
    <source>
        <dbReference type="PROSITE" id="PS50181"/>
    </source>
</evidence>
<dbReference type="SUPFAM" id="SSF52047">
    <property type="entry name" value="RNI-like"/>
    <property type="match status" value="1"/>
</dbReference>
<dbReference type="SMART" id="SM00579">
    <property type="entry name" value="FBD"/>
    <property type="match status" value="1"/>
</dbReference>
<dbReference type="SMART" id="SM00256">
    <property type="entry name" value="FBOX"/>
    <property type="match status" value="1"/>
</dbReference>
<dbReference type="EMBL" id="JAAGAX010000001">
    <property type="protein sequence ID" value="KAF2324495.1"/>
    <property type="molecule type" value="Genomic_DNA"/>
</dbReference>
<dbReference type="InterPro" id="IPR055411">
    <property type="entry name" value="LRR_FXL15/At3g58940/PEG3-like"/>
</dbReference>
<reference evidence="2 3" key="1">
    <citation type="journal article" date="2020" name="Mol. Plant">
        <title>The Chromosome-Based Rubber Tree Genome Provides New Insights into Spurge Genome Evolution and Rubber Biosynthesis.</title>
        <authorList>
            <person name="Liu J."/>
            <person name="Shi C."/>
            <person name="Shi C.C."/>
            <person name="Li W."/>
            <person name="Zhang Q.J."/>
            <person name="Zhang Y."/>
            <person name="Li K."/>
            <person name="Lu H.F."/>
            <person name="Shi C."/>
            <person name="Zhu S.T."/>
            <person name="Xiao Z.Y."/>
            <person name="Nan H."/>
            <person name="Yue Y."/>
            <person name="Zhu X.G."/>
            <person name="Wu Y."/>
            <person name="Hong X.N."/>
            <person name="Fan G.Y."/>
            <person name="Tong Y."/>
            <person name="Zhang D."/>
            <person name="Mao C.L."/>
            <person name="Liu Y.L."/>
            <person name="Hao S.J."/>
            <person name="Liu W.Q."/>
            <person name="Lv M.Q."/>
            <person name="Zhang H.B."/>
            <person name="Liu Y."/>
            <person name="Hu-Tang G.R."/>
            <person name="Wang J.P."/>
            <person name="Wang J.H."/>
            <person name="Sun Y.H."/>
            <person name="Ni S.B."/>
            <person name="Chen W.B."/>
            <person name="Zhang X.C."/>
            <person name="Jiao Y.N."/>
            <person name="Eichler E.E."/>
            <person name="Li G.H."/>
            <person name="Liu X."/>
            <person name="Gao L.Z."/>
        </authorList>
    </citation>
    <scope>NUCLEOTIDE SEQUENCE [LARGE SCALE GENOMIC DNA]</scope>
    <source>
        <strain evidence="3">cv. GT1</strain>
        <tissue evidence="2">Leaf</tissue>
    </source>
</reference>
<dbReference type="InterPro" id="IPR006566">
    <property type="entry name" value="FBD"/>
</dbReference>
<dbReference type="PANTHER" id="PTHR31639">
    <property type="entry name" value="F-BOX PROTEIN-LIKE"/>
    <property type="match status" value="1"/>
</dbReference>
<dbReference type="Proteomes" id="UP000467840">
    <property type="component" value="Chromosome 5"/>
</dbReference>
<dbReference type="Pfam" id="PF08387">
    <property type="entry name" value="FBD"/>
    <property type="match status" value="1"/>
</dbReference>
<protein>
    <recommendedName>
        <fullName evidence="1">F-box domain-containing protein</fullName>
    </recommendedName>
</protein>
<evidence type="ECO:0000313" key="3">
    <source>
        <dbReference type="Proteomes" id="UP000467840"/>
    </source>
</evidence>
<dbReference type="InterPro" id="IPR036047">
    <property type="entry name" value="F-box-like_dom_sf"/>
</dbReference>
<proteinExistence type="predicted"/>
<dbReference type="PROSITE" id="PS50181">
    <property type="entry name" value="FBOX"/>
    <property type="match status" value="1"/>
</dbReference>
<name>A0A6A6NH93_HEVBR</name>
<comment type="caution">
    <text evidence="2">The sequence shown here is derived from an EMBL/GenBank/DDBJ whole genome shotgun (WGS) entry which is preliminary data.</text>
</comment>
<feature type="domain" description="F-box" evidence="1">
    <location>
        <begin position="18"/>
        <end position="52"/>
    </location>
</feature>
<sequence length="447" mass="51808">MYQRHREPPKFPCIETELERISSLPGHILDQILSQLSIRDAVRTSALSRKWRYKWAKIPHLVFDNNCVPNPSQDQTLIKNKLVNIVDHVLLLHTGPIHKFKLSHRDLLGVSDIDRWILHLSRSSIKEFILEIWKGQRYKVPSSLFSFEHLIHLELFNCLLKPPLSFKGFRNLKSLDLQHITLTQQVFENLILSCPLLERLTLMNFDGFTHLNINAPNLQFFDIGGVYDDVNFENTFQLTLISIGLYVNVKNDRNVVHGNSSKLLRFFANLPHIRRLEEVIDIHPHPSLDAHLFFNTYLVMEMYLSIGNIPSRLPRPCIDLNYLSIRINFNDMEENSAALCLLRSSPNVQELEMLARPEEQTSMGTLSNFWEDDHWNSLFGQLLLVKIVGISGVKSELDFINFLLSNSPVLERMTVKPASNDGGWELLKELLRFRRASVRAEIIYLDP</sequence>
<keyword evidence="3" id="KW-1185">Reference proteome</keyword>
<gene>
    <name evidence="2" type="ORF">GH714_014830</name>
</gene>
<dbReference type="PANTHER" id="PTHR31639:SF93">
    <property type="entry name" value="F-BOX_FBD_LRR PROTEIN"/>
    <property type="match status" value="1"/>
</dbReference>